<keyword evidence="1" id="KW-0472">Membrane</keyword>
<feature type="transmembrane region" description="Helical" evidence="1">
    <location>
        <begin position="6"/>
        <end position="30"/>
    </location>
</feature>
<feature type="transmembrane region" description="Helical" evidence="1">
    <location>
        <begin position="106"/>
        <end position="130"/>
    </location>
</feature>
<keyword evidence="1" id="KW-1133">Transmembrane helix</keyword>
<evidence type="ECO:0000313" key="3">
    <source>
        <dbReference type="Proteomes" id="UP000070444"/>
    </source>
</evidence>
<feature type="transmembrane region" description="Helical" evidence="1">
    <location>
        <begin position="42"/>
        <end position="62"/>
    </location>
</feature>
<feature type="transmembrane region" description="Helical" evidence="1">
    <location>
        <begin position="180"/>
        <end position="199"/>
    </location>
</feature>
<gene>
    <name evidence="2" type="ORF">CONCODRAFT_11942</name>
</gene>
<sequence length="242" mass="27904">MDHNNKLAYIGSISLITILIADFIVIELVLKLGVFSLGNKWARVLLLLFLFLQTLIVCLYDLTLNSNYNYLAVVPVVWIIWNNLYFYMLIEQNDYWMSATTKKRLFITWIAFNLIAIPSGTIAVCVYTYSIPFGDLFYANLTDFIVLIYLCIVEKYLVVKVYFFSKTKLKSVSSELWAKVKFSILVCGICVIIDILNAVLEVSGFVHYAYLFKPCVFAFKVIFECMCFQFIKGIVFSINQTT</sequence>
<keyword evidence="1" id="KW-0812">Transmembrane</keyword>
<evidence type="ECO:0000313" key="2">
    <source>
        <dbReference type="EMBL" id="KXN66256.1"/>
    </source>
</evidence>
<dbReference type="AlphaFoldDB" id="A0A137NU45"/>
<dbReference type="Proteomes" id="UP000070444">
    <property type="component" value="Unassembled WGS sequence"/>
</dbReference>
<name>A0A137NU45_CONC2</name>
<evidence type="ECO:0000256" key="1">
    <source>
        <dbReference type="SAM" id="Phobius"/>
    </source>
</evidence>
<reference evidence="2 3" key="1">
    <citation type="journal article" date="2015" name="Genome Biol. Evol.">
        <title>Phylogenomic analyses indicate that early fungi evolved digesting cell walls of algal ancestors of land plants.</title>
        <authorList>
            <person name="Chang Y."/>
            <person name="Wang S."/>
            <person name="Sekimoto S."/>
            <person name="Aerts A.L."/>
            <person name="Choi C."/>
            <person name="Clum A."/>
            <person name="LaButti K.M."/>
            <person name="Lindquist E.A."/>
            <person name="Yee Ngan C."/>
            <person name="Ohm R.A."/>
            <person name="Salamov A.A."/>
            <person name="Grigoriev I.V."/>
            <person name="Spatafora J.W."/>
            <person name="Berbee M.L."/>
        </authorList>
    </citation>
    <scope>NUCLEOTIDE SEQUENCE [LARGE SCALE GENOMIC DNA]</scope>
    <source>
        <strain evidence="2 3">NRRL 28638</strain>
    </source>
</reference>
<proteinExistence type="predicted"/>
<feature type="transmembrane region" description="Helical" evidence="1">
    <location>
        <begin position="68"/>
        <end position="86"/>
    </location>
</feature>
<accession>A0A137NU45</accession>
<protein>
    <submittedName>
        <fullName evidence="2">Uncharacterized protein</fullName>
    </submittedName>
</protein>
<feature type="transmembrane region" description="Helical" evidence="1">
    <location>
        <begin position="136"/>
        <end position="159"/>
    </location>
</feature>
<organism evidence="2 3">
    <name type="scientific">Conidiobolus coronatus (strain ATCC 28846 / CBS 209.66 / NRRL 28638)</name>
    <name type="common">Delacroixia coronata</name>
    <dbReference type="NCBI Taxonomy" id="796925"/>
    <lineage>
        <taxon>Eukaryota</taxon>
        <taxon>Fungi</taxon>
        <taxon>Fungi incertae sedis</taxon>
        <taxon>Zoopagomycota</taxon>
        <taxon>Entomophthoromycotina</taxon>
        <taxon>Entomophthoromycetes</taxon>
        <taxon>Entomophthorales</taxon>
        <taxon>Ancylistaceae</taxon>
        <taxon>Conidiobolus</taxon>
    </lineage>
</organism>
<dbReference type="EMBL" id="KQ964748">
    <property type="protein sequence ID" value="KXN66256.1"/>
    <property type="molecule type" value="Genomic_DNA"/>
</dbReference>
<keyword evidence="3" id="KW-1185">Reference proteome</keyword>